<dbReference type="Pfam" id="PF13646">
    <property type="entry name" value="HEAT_2"/>
    <property type="match status" value="1"/>
</dbReference>
<dbReference type="SUPFAM" id="SSF48371">
    <property type="entry name" value="ARM repeat"/>
    <property type="match status" value="1"/>
</dbReference>
<dbReference type="InterPro" id="IPR011989">
    <property type="entry name" value="ARM-like"/>
</dbReference>
<evidence type="ECO:0000313" key="2">
    <source>
        <dbReference type="Proteomes" id="UP000315017"/>
    </source>
</evidence>
<dbReference type="EMBL" id="CP036274">
    <property type="protein sequence ID" value="QDU25033.1"/>
    <property type="molecule type" value="Genomic_DNA"/>
</dbReference>
<dbReference type="Gene3D" id="1.25.10.10">
    <property type="entry name" value="Leucine-rich Repeat Variant"/>
    <property type="match status" value="1"/>
</dbReference>
<name>A0A517Y469_9BACT</name>
<evidence type="ECO:0008006" key="3">
    <source>
        <dbReference type="Google" id="ProtNLM"/>
    </source>
</evidence>
<dbReference type="OrthoDB" id="9827530at2"/>
<protein>
    <recommendedName>
        <fullName evidence="3">HEAT repeat domain-containing protein</fullName>
    </recommendedName>
</protein>
<sequence>MAITEQLKTLVEQMPNSAMQKKEDRIGKDEIKESIEKTVAAIAAGGRENVLGLIEMLAEPGSMEDCRPHFALHCVVNYPLVTRDEKMRSETCETLASQLGNGKLSAYNRSYLCQELQWAGRDEACTALGKAVLDEGTSDAAAMALVAIGGERAAAPLRAAAETAKGKVRLNVIDALAKLADSKSEAAFTAALSDPDEEVRLAAAAGLSKAGLPTAAKPLLTAAEAAKGWQRIQLTKSCLVLAEKLAAAGKKPEARQIYKQLKTTRTADNERHVREFAEIGLKAIA</sequence>
<gene>
    <name evidence="1" type="ORF">ETAA8_00940</name>
</gene>
<dbReference type="KEGG" id="aagg:ETAA8_00940"/>
<keyword evidence="2" id="KW-1185">Reference proteome</keyword>
<organism evidence="1 2">
    <name type="scientific">Anatilimnocola aggregata</name>
    <dbReference type="NCBI Taxonomy" id="2528021"/>
    <lineage>
        <taxon>Bacteria</taxon>
        <taxon>Pseudomonadati</taxon>
        <taxon>Planctomycetota</taxon>
        <taxon>Planctomycetia</taxon>
        <taxon>Pirellulales</taxon>
        <taxon>Pirellulaceae</taxon>
        <taxon>Anatilimnocola</taxon>
    </lineage>
</organism>
<dbReference type="Proteomes" id="UP000315017">
    <property type="component" value="Chromosome"/>
</dbReference>
<reference evidence="1 2" key="1">
    <citation type="submission" date="2019-02" db="EMBL/GenBank/DDBJ databases">
        <title>Deep-cultivation of Planctomycetes and their phenomic and genomic characterization uncovers novel biology.</title>
        <authorList>
            <person name="Wiegand S."/>
            <person name="Jogler M."/>
            <person name="Boedeker C."/>
            <person name="Pinto D."/>
            <person name="Vollmers J."/>
            <person name="Rivas-Marin E."/>
            <person name="Kohn T."/>
            <person name="Peeters S.H."/>
            <person name="Heuer A."/>
            <person name="Rast P."/>
            <person name="Oberbeckmann S."/>
            <person name="Bunk B."/>
            <person name="Jeske O."/>
            <person name="Meyerdierks A."/>
            <person name="Storesund J.E."/>
            <person name="Kallscheuer N."/>
            <person name="Luecker S."/>
            <person name="Lage O.M."/>
            <person name="Pohl T."/>
            <person name="Merkel B.J."/>
            <person name="Hornburger P."/>
            <person name="Mueller R.-W."/>
            <person name="Bruemmer F."/>
            <person name="Labrenz M."/>
            <person name="Spormann A.M."/>
            <person name="Op den Camp H."/>
            <person name="Overmann J."/>
            <person name="Amann R."/>
            <person name="Jetten M.S.M."/>
            <person name="Mascher T."/>
            <person name="Medema M.H."/>
            <person name="Devos D.P."/>
            <person name="Kaster A.-K."/>
            <person name="Ovreas L."/>
            <person name="Rohde M."/>
            <person name="Galperin M.Y."/>
            <person name="Jogler C."/>
        </authorList>
    </citation>
    <scope>NUCLEOTIDE SEQUENCE [LARGE SCALE GENOMIC DNA]</scope>
    <source>
        <strain evidence="1 2">ETA_A8</strain>
    </source>
</reference>
<evidence type="ECO:0000313" key="1">
    <source>
        <dbReference type="EMBL" id="QDU25033.1"/>
    </source>
</evidence>
<dbReference type="AlphaFoldDB" id="A0A517Y469"/>
<dbReference type="InterPro" id="IPR016024">
    <property type="entry name" value="ARM-type_fold"/>
</dbReference>
<accession>A0A517Y469</accession>
<proteinExistence type="predicted"/>